<dbReference type="RefSeq" id="WP_320216492.1">
    <property type="nucleotide sequence ID" value="NZ_JAVIIS010000040.1"/>
</dbReference>
<dbReference type="SUPFAM" id="SSF51182">
    <property type="entry name" value="RmlC-like cupins"/>
    <property type="match status" value="1"/>
</dbReference>
<evidence type="ECO:0000259" key="2">
    <source>
        <dbReference type="Pfam" id="PF20510"/>
    </source>
</evidence>
<name>A0ABU4X5T3_9HYPH</name>
<evidence type="ECO:0000313" key="4">
    <source>
        <dbReference type="Proteomes" id="UP001272097"/>
    </source>
</evidence>
<keyword evidence="4" id="KW-1185">Reference proteome</keyword>
<feature type="compositionally biased region" description="Polar residues" evidence="1">
    <location>
        <begin position="79"/>
        <end position="88"/>
    </location>
</feature>
<dbReference type="Proteomes" id="UP001272097">
    <property type="component" value="Unassembled WGS sequence"/>
</dbReference>
<feature type="region of interest" description="Disordered" evidence="1">
    <location>
        <begin position="38"/>
        <end position="57"/>
    </location>
</feature>
<gene>
    <name evidence="3" type="ORF">RFM51_23190</name>
</gene>
<accession>A0ABU4X5T3</accession>
<protein>
    <recommendedName>
        <fullName evidence="2">Homogentisate 1,2-dioxygenase N-terminal domain-containing protein</fullName>
    </recommendedName>
</protein>
<reference evidence="3 4" key="1">
    <citation type="submission" date="2023-08" db="EMBL/GenBank/DDBJ databases">
        <title>Implementing the SeqCode for naming new Mesorhizobium species isolated from Vachellia karroo root nodules.</title>
        <authorList>
            <person name="Van Lill M."/>
        </authorList>
    </citation>
    <scope>NUCLEOTIDE SEQUENCE [LARGE SCALE GENOMIC DNA]</scope>
    <source>
        <strain evidence="3 4">VK3E</strain>
    </source>
</reference>
<dbReference type="EMBL" id="JAVIIS010000040">
    <property type="protein sequence ID" value="MDX8442492.1"/>
    <property type="molecule type" value="Genomic_DNA"/>
</dbReference>
<dbReference type="InterPro" id="IPR011051">
    <property type="entry name" value="RmlC_Cupin_sf"/>
</dbReference>
<feature type="domain" description="Homogentisate 1,2-dioxygenase N-terminal" evidence="2">
    <location>
        <begin position="41"/>
        <end position="124"/>
    </location>
</feature>
<proteinExistence type="predicted"/>
<evidence type="ECO:0000313" key="3">
    <source>
        <dbReference type="EMBL" id="MDX8442492.1"/>
    </source>
</evidence>
<organism evidence="3 4">
    <name type="scientific">Mesorhizobium australafricanum</name>
    <dbReference type="NCBI Taxonomy" id="3072311"/>
    <lineage>
        <taxon>Bacteria</taxon>
        <taxon>Pseudomonadati</taxon>
        <taxon>Pseudomonadota</taxon>
        <taxon>Alphaproteobacteria</taxon>
        <taxon>Hyphomicrobiales</taxon>
        <taxon>Phyllobacteriaceae</taxon>
        <taxon>Mesorhizobium</taxon>
    </lineage>
</organism>
<evidence type="ECO:0000256" key="1">
    <source>
        <dbReference type="SAM" id="MobiDB-lite"/>
    </source>
</evidence>
<feature type="region of interest" description="Disordered" evidence="1">
    <location>
        <begin position="69"/>
        <end position="95"/>
    </location>
</feature>
<dbReference type="InterPro" id="IPR046452">
    <property type="entry name" value="HgmA_N"/>
</dbReference>
<dbReference type="Pfam" id="PF20510">
    <property type="entry name" value="HgmA_N"/>
    <property type="match status" value="1"/>
</dbReference>
<comment type="caution">
    <text evidence="3">The sequence shown here is derived from an EMBL/GenBank/DDBJ whole genome shotgun (WGS) entry which is preliminary data.</text>
</comment>
<sequence>MQASQFGAHYRRAASSLHDLFEIGHAFDELANPLLRKPNTHLPGSLPQGRNSPQRPAYGLYAEQLSGSPFTAARGTKSVPGSTASGRASGTPAASRHYLLGKTAPNLGDHEVALDEHRWNPADAERADLFKSQVRQKCDVTNRWNRA</sequence>